<evidence type="ECO:0000313" key="2">
    <source>
        <dbReference type="Proteomes" id="UP001595476"/>
    </source>
</evidence>
<keyword evidence="2" id="KW-1185">Reference proteome</keyword>
<comment type="caution">
    <text evidence="1">The sequence shown here is derived from an EMBL/GenBank/DDBJ whole genome shotgun (WGS) entry which is preliminary data.</text>
</comment>
<sequence length="150" mass="17039">MGWSIECCDLKCGAKTSARNIVDLIDKHRNEEGWFKCSKCQSHGYIEKRFALQEPGETWEPYLKGIVTLGNPEDIYQPFVFLVSYEPNGHPNDAWFSYYKDTRHLGGRLKLGYGPGGPPVLGEDKIIELVKTMVQKGCIERSKLLDAIKE</sequence>
<dbReference type="EMBL" id="JBHRSZ010000002">
    <property type="protein sequence ID" value="MFC3150760.1"/>
    <property type="molecule type" value="Genomic_DNA"/>
</dbReference>
<evidence type="ECO:0000313" key="1">
    <source>
        <dbReference type="EMBL" id="MFC3150760.1"/>
    </source>
</evidence>
<name>A0ABV7HE84_9GAMM</name>
<protein>
    <submittedName>
        <fullName evidence="1">Uncharacterized protein</fullName>
    </submittedName>
</protein>
<organism evidence="1 2">
    <name type="scientific">Litoribrevibacter euphylliae</name>
    <dbReference type="NCBI Taxonomy" id="1834034"/>
    <lineage>
        <taxon>Bacteria</taxon>
        <taxon>Pseudomonadati</taxon>
        <taxon>Pseudomonadota</taxon>
        <taxon>Gammaproteobacteria</taxon>
        <taxon>Oceanospirillales</taxon>
        <taxon>Oceanospirillaceae</taxon>
        <taxon>Litoribrevibacter</taxon>
    </lineage>
</organism>
<proteinExistence type="predicted"/>
<reference evidence="2" key="1">
    <citation type="journal article" date="2019" name="Int. J. Syst. Evol. Microbiol.">
        <title>The Global Catalogue of Microorganisms (GCM) 10K type strain sequencing project: providing services to taxonomists for standard genome sequencing and annotation.</title>
        <authorList>
            <consortium name="The Broad Institute Genomics Platform"/>
            <consortium name="The Broad Institute Genome Sequencing Center for Infectious Disease"/>
            <person name="Wu L."/>
            <person name="Ma J."/>
        </authorList>
    </citation>
    <scope>NUCLEOTIDE SEQUENCE [LARGE SCALE GENOMIC DNA]</scope>
    <source>
        <strain evidence="2">KCTC 52438</strain>
    </source>
</reference>
<dbReference type="Proteomes" id="UP001595476">
    <property type="component" value="Unassembled WGS sequence"/>
</dbReference>
<gene>
    <name evidence="1" type="ORF">ACFOEK_06960</name>
</gene>
<accession>A0ABV7HE84</accession>
<dbReference type="RefSeq" id="WP_386718154.1">
    <property type="nucleotide sequence ID" value="NZ_JBHRSZ010000002.1"/>
</dbReference>